<feature type="domain" description="DNA topoisomerase type IA zn finger" evidence="2">
    <location>
        <begin position="237"/>
        <end position="271"/>
    </location>
</feature>
<organism evidence="3 4">
    <name type="scientific">Limisphaera ngatamarikiensis</name>
    <dbReference type="NCBI Taxonomy" id="1324935"/>
    <lineage>
        <taxon>Bacteria</taxon>
        <taxon>Pseudomonadati</taxon>
        <taxon>Verrucomicrobiota</taxon>
        <taxon>Verrucomicrobiia</taxon>
        <taxon>Limisphaerales</taxon>
        <taxon>Limisphaeraceae</taxon>
        <taxon>Limisphaera</taxon>
    </lineage>
</organism>
<dbReference type="Proteomes" id="UP000477311">
    <property type="component" value="Unassembled WGS sequence"/>
</dbReference>
<feature type="compositionally biased region" description="Basic and acidic residues" evidence="1">
    <location>
        <begin position="1"/>
        <end position="11"/>
    </location>
</feature>
<comment type="caution">
    <text evidence="3">The sequence shown here is derived from an EMBL/GenBank/DDBJ whole genome shotgun (WGS) entry which is preliminary data.</text>
</comment>
<dbReference type="RefSeq" id="WP_165107651.1">
    <property type="nucleotide sequence ID" value="NZ_JAAKYA010000053.1"/>
</dbReference>
<dbReference type="SUPFAM" id="SSF158446">
    <property type="entry name" value="IVS-encoded protein-like"/>
    <property type="match status" value="1"/>
</dbReference>
<dbReference type="GO" id="GO:0006265">
    <property type="term" value="P:DNA topological change"/>
    <property type="evidence" value="ECO:0007669"/>
    <property type="project" value="InterPro"/>
</dbReference>
<evidence type="ECO:0000259" key="2">
    <source>
        <dbReference type="Pfam" id="PF01396"/>
    </source>
</evidence>
<feature type="region of interest" description="Disordered" evidence="1">
    <location>
        <begin position="1"/>
        <end position="28"/>
    </location>
</feature>
<name>A0A6M1RSH2_9BACT</name>
<evidence type="ECO:0000313" key="4">
    <source>
        <dbReference type="Proteomes" id="UP000477311"/>
    </source>
</evidence>
<dbReference type="Gene3D" id="1.20.1440.60">
    <property type="entry name" value="23S rRNA-intervening sequence"/>
    <property type="match status" value="1"/>
</dbReference>
<dbReference type="NCBIfam" id="TIGR04258">
    <property type="entry name" value="4helix_suffix"/>
    <property type="match status" value="1"/>
</dbReference>
<dbReference type="NCBIfam" id="TIGR02436">
    <property type="entry name" value="four helix bundle protein"/>
    <property type="match status" value="1"/>
</dbReference>
<accession>A0A6M1RSH2</accession>
<dbReference type="GO" id="GO:0003916">
    <property type="term" value="F:DNA topoisomerase activity"/>
    <property type="evidence" value="ECO:0007669"/>
    <property type="project" value="InterPro"/>
</dbReference>
<keyword evidence="4" id="KW-1185">Reference proteome</keyword>
<dbReference type="GO" id="GO:0005694">
    <property type="term" value="C:chromosome"/>
    <property type="evidence" value="ECO:0007669"/>
    <property type="project" value="InterPro"/>
</dbReference>
<dbReference type="InterPro" id="IPR012657">
    <property type="entry name" value="23S_rRNA-intervening_sequence"/>
</dbReference>
<dbReference type="InterPro" id="IPR026354">
    <property type="entry name" value="4helix_suffix_dom"/>
</dbReference>
<dbReference type="InterPro" id="IPR036583">
    <property type="entry name" value="23S_rRNA_IVS_sf"/>
</dbReference>
<dbReference type="InterPro" id="IPR013498">
    <property type="entry name" value="Topo_IA_Znf"/>
</dbReference>
<evidence type="ECO:0000256" key="1">
    <source>
        <dbReference type="SAM" id="MobiDB-lite"/>
    </source>
</evidence>
<sequence>MRSDRSDRSDRSAQPTRKKRLRPSGGYRNTAGFQTATLIYDATWFFCEKFLDPRSRLVDQMVQAARSGRQNIAEASRASATSSQTELRLLNVARASLEELLLDFEDFLRHRRLQQWAPDSPEARAVREVPRRFRRDQSDPSDPSNPPDLTKLTDQQRWALYAPWLEHDDPAVRANAIICLIHQANYLLDQQITALERQFIEEGGYSERLAAARLAYRSRKNRPDPSDPSDPSAHIPHCPRCGKPMVLRTVKSGLYAGRQFWGCSGYPECKGIVEL</sequence>
<dbReference type="EMBL" id="JAAKYA010000053">
    <property type="protein sequence ID" value="NGO39565.1"/>
    <property type="molecule type" value="Genomic_DNA"/>
</dbReference>
<dbReference type="GO" id="GO:0003677">
    <property type="term" value="F:DNA binding"/>
    <property type="evidence" value="ECO:0007669"/>
    <property type="project" value="InterPro"/>
</dbReference>
<dbReference type="Gene3D" id="3.30.65.10">
    <property type="entry name" value="Bacterial Topoisomerase I, domain 1"/>
    <property type="match status" value="1"/>
</dbReference>
<feature type="compositionally biased region" description="Basic and acidic residues" evidence="1">
    <location>
        <begin position="121"/>
        <end position="138"/>
    </location>
</feature>
<proteinExistence type="predicted"/>
<feature type="region of interest" description="Disordered" evidence="1">
    <location>
        <begin position="119"/>
        <end position="151"/>
    </location>
</feature>
<protein>
    <submittedName>
        <fullName evidence="3">Four helix bundle protein</fullName>
    </submittedName>
</protein>
<dbReference type="Pfam" id="PF01396">
    <property type="entry name" value="Zn_ribbon_Top1"/>
    <property type="match status" value="1"/>
</dbReference>
<reference evidence="3 4" key="1">
    <citation type="submission" date="2020-02" db="EMBL/GenBank/DDBJ databases">
        <title>Draft genome sequence of Limisphaera ngatamarikiensis NGM72.4T, a thermophilic Verrucomicrobia grouped in subdivision 3.</title>
        <authorList>
            <person name="Carere C.R."/>
            <person name="Steen J."/>
            <person name="Hugenholtz P."/>
            <person name="Stott M.B."/>
        </authorList>
    </citation>
    <scope>NUCLEOTIDE SEQUENCE [LARGE SCALE GENOMIC DNA]</scope>
    <source>
        <strain evidence="3 4">NGM72.4</strain>
    </source>
</reference>
<dbReference type="AlphaFoldDB" id="A0A6M1RSH2"/>
<evidence type="ECO:0000313" key="3">
    <source>
        <dbReference type="EMBL" id="NGO39565.1"/>
    </source>
</evidence>
<gene>
    <name evidence="3" type="ORF">G4L39_09180</name>
</gene>
<dbReference type="SUPFAM" id="SSF57783">
    <property type="entry name" value="Zinc beta-ribbon"/>
    <property type="match status" value="1"/>
</dbReference>